<dbReference type="EMBL" id="BMIW01000012">
    <property type="protein sequence ID" value="GGF98899.1"/>
    <property type="molecule type" value="Genomic_DNA"/>
</dbReference>
<accession>A0ABQ1VTT1</accession>
<dbReference type="Pfam" id="PF12464">
    <property type="entry name" value="Mac"/>
    <property type="match status" value="1"/>
</dbReference>
<comment type="similarity">
    <text evidence="1 5">Belongs to the transferase hexapeptide repeat family.</text>
</comment>
<dbReference type="PROSITE" id="PS00101">
    <property type="entry name" value="HEXAPEP_TRANSFERASES"/>
    <property type="match status" value="1"/>
</dbReference>
<keyword evidence="4 5" id="KW-0012">Acyltransferase</keyword>
<reference evidence="8" key="1">
    <citation type="journal article" date="2019" name="Int. J. Syst. Evol. Microbiol.">
        <title>The Global Catalogue of Microorganisms (GCM) 10K type strain sequencing project: providing services to taxonomists for standard genome sequencing and annotation.</title>
        <authorList>
            <consortium name="The Broad Institute Genomics Platform"/>
            <consortium name="The Broad Institute Genome Sequencing Center for Infectious Disease"/>
            <person name="Wu L."/>
            <person name="Ma J."/>
        </authorList>
    </citation>
    <scope>NUCLEOTIDE SEQUENCE [LARGE SCALE GENOMIC DNA]</scope>
    <source>
        <strain evidence="8">CGMCC 1.15420</strain>
    </source>
</reference>
<dbReference type="EC" id="2.3.1.-" evidence="5"/>
<gene>
    <name evidence="7" type="primary">thgA3</name>
    <name evidence="7" type="ORF">GCM10010913_20820</name>
</gene>
<evidence type="ECO:0000259" key="6">
    <source>
        <dbReference type="SMART" id="SM01266"/>
    </source>
</evidence>
<evidence type="ECO:0000256" key="4">
    <source>
        <dbReference type="ARBA" id="ARBA00023315"/>
    </source>
</evidence>
<name>A0ABQ1VTT1_9BACL</name>
<proteinExistence type="inferred from homology"/>
<sequence>MATNKEKMLAGKLYMAGEGELARDFNKSRMLTRLFNNTTEEQKEYRVELLRELFESIGESVYIEPPFRCDYGCNITVGNHFYANFDCIILDVAKVKIGNNVLFGPRVGIYTAGHPIDAGVRNTLLEFGTPITIGDNVWVGGNTVINPGVTIGNNVIIGSGSVVTKDIPDNVIAVGNPCRVLRSITEEDQIYWEKQKEAYYADIE</sequence>
<keyword evidence="3" id="KW-0677">Repeat</keyword>
<protein>
    <recommendedName>
        <fullName evidence="5">Acetyltransferase</fullName>
        <ecNumber evidence="5">2.3.1.-</ecNumber>
    </recommendedName>
</protein>
<dbReference type="InterPro" id="IPR039369">
    <property type="entry name" value="LacA-like"/>
</dbReference>
<dbReference type="PANTHER" id="PTHR43017:SF1">
    <property type="entry name" value="ACETYLTRANSFERASE YJL218W-RELATED"/>
    <property type="match status" value="1"/>
</dbReference>
<keyword evidence="2 5" id="KW-0808">Transferase</keyword>
<dbReference type="InterPro" id="IPR024688">
    <property type="entry name" value="Mac_dom"/>
</dbReference>
<evidence type="ECO:0000256" key="5">
    <source>
        <dbReference type="RuleBase" id="RU367021"/>
    </source>
</evidence>
<dbReference type="InterPro" id="IPR018357">
    <property type="entry name" value="Hexapep_transf_CS"/>
</dbReference>
<dbReference type="InterPro" id="IPR011004">
    <property type="entry name" value="Trimer_LpxA-like_sf"/>
</dbReference>
<dbReference type="SUPFAM" id="SSF51161">
    <property type="entry name" value="Trimeric LpxA-like enzymes"/>
    <property type="match status" value="1"/>
</dbReference>
<keyword evidence="8" id="KW-1185">Reference proteome</keyword>
<evidence type="ECO:0000256" key="3">
    <source>
        <dbReference type="ARBA" id="ARBA00022737"/>
    </source>
</evidence>
<evidence type="ECO:0000256" key="2">
    <source>
        <dbReference type="ARBA" id="ARBA00022679"/>
    </source>
</evidence>
<dbReference type="PANTHER" id="PTHR43017">
    <property type="entry name" value="GALACTOSIDE O-ACETYLTRANSFERASE"/>
    <property type="match status" value="1"/>
</dbReference>
<dbReference type="Gene3D" id="2.160.10.10">
    <property type="entry name" value="Hexapeptide repeat proteins"/>
    <property type="match status" value="1"/>
</dbReference>
<comment type="caution">
    <text evidence="7">The sequence shown here is derived from an EMBL/GenBank/DDBJ whole genome shotgun (WGS) entry which is preliminary data.</text>
</comment>
<organism evidence="7 8">
    <name type="scientific">Paenibacillus aceti</name>
    <dbReference type="NCBI Taxonomy" id="1820010"/>
    <lineage>
        <taxon>Bacteria</taxon>
        <taxon>Bacillati</taxon>
        <taxon>Bacillota</taxon>
        <taxon>Bacilli</taxon>
        <taxon>Bacillales</taxon>
        <taxon>Paenibacillaceae</taxon>
        <taxon>Paenibacillus</taxon>
    </lineage>
</organism>
<dbReference type="CDD" id="cd03357">
    <property type="entry name" value="LbH_MAT_GAT"/>
    <property type="match status" value="1"/>
</dbReference>
<evidence type="ECO:0000256" key="1">
    <source>
        <dbReference type="ARBA" id="ARBA00007274"/>
    </source>
</evidence>
<evidence type="ECO:0000313" key="8">
    <source>
        <dbReference type="Proteomes" id="UP000608420"/>
    </source>
</evidence>
<dbReference type="Proteomes" id="UP000608420">
    <property type="component" value="Unassembled WGS sequence"/>
</dbReference>
<feature type="domain" description="Maltose/galactoside acetyltransferase" evidence="6">
    <location>
        <begin position="5"/>
        <end position="59"/>
    </location>
</feature>
<dbReference type="RefSeq" id="WP_120461818.1">
    <property type="nucleotide sequence ID" value="NZ_BMIW01000012.1"/>
</dbReference>
<dbReference type="SMART" id="SM01266">
    <property type="entry name" value="Mac"/>
    <property type="match status" value="1"/>
</dbReference>
<dbReference type="InterPro" id="IPR001451">
    <property type="entry name" value="Hexapep"/>
</dbReference>
<evidence type="ECO:0000313" key="7">
    <source>
        <dbReference type="EMBL" id="GGF98899.1"/>
    </source>
</evidence>
<dbReference type="Pfam" id="PF00132">
    <property type="entry name" value="Hexapep"/>
    <property type="match status" value="1"/>
</dbReference>